<accession>A0AAF0IFW7</accession>
<dbReference type="GO" id="GO:0005741">
    <property type="term" value="C:mitochondrial outer membrane"/>
    <property type="evidence" value="ECO:0007669"/>
    <property type="project" value="TreeGrafter"/>
</dbReference>
<reference evidence="8" key="1">
    <citation type="submission" date="2023-03" db="EMBL/GenBank/DDBJ databases">
        <title>Emydomyces testavorans Genome Sequence.</title>
        <authorList>
            <person name="Hoyer L."/>
        </authorList>
    </citation>
    <scope>NUCLEOTIDE SEQUENCE</scope>
    <source>
        <strain evidence="8">16-2883</strain>
    </source>
</reference>
<dbReference type="PANTHER" id="PTHR37278:SF1">
    <property type="entry name" value="AUTOPHAGY-RELATED PROTEIN 33-RELATED"/>
    <property type="match status" value="1"/>
</dbReference>
<comment type="subcellular location">
    <subcellularLocation>
        <location evidence="1">Membrane</location>
        <topology evidence="1">Multi-pass membrane protein</topology>
    </subcellularLocation>
</comment>
<evidence type="ECO:0000313" key="8">
    <source>
        <dbReference type="EMBL" id="WEW56395.1"/>
    </source>
</evidence>
<feature type="transmembrane region" description="Helical" evidence="7">
    <location>
        <begin position="218"/>
        <end position="236"/>
    </location>
</feature>
<evidence type="ECO:0000256" key="2">
    <source>
        <dbReference type="ARBA" id="ARBA00022692"/>
    </source>
</evidence>
<dbReference type="Proteomes" id="UP001219355">
    <property type="component" value="Chromosome 1"/>
</dbReference>
<dbReference type="InterPro" id="IPR051668">
    <property type="entry name" value="ATG33"/>
</dbReference>
<evidence type="ECO:0008006" key="10">
    <source>
        <dbReference type="Google" id="ProtNLM"/>
    </source>
</evidence>
<feature type="region of interest" description="Disordered" evidence="6">
    <location>
        <begin position="152"/>
        <end position="206"/>
    </location>
</feature>
<dbReference type="AlphaFoldDB" id="A0AAF0IFW7"/>
<keyword evidence="9" id="KW-1185">Reference proteome</keyword>
<evidence type="ECO:0000256" key="6">
    <source>
        <dbReference type="SAM" id="MobiDB-lite"/>
    </source>
</evidence>
<feature type="transmembrane region" description="Helical" evidence="7">
    <location>
        <begin position="84"/>
        <end position="103"/>
    </location>
</feature>
<dbReference type="PANTHER" id="PTHR37278">
    <property type="entry name" value="AUTOPHAGY-RELATED PROTEIN 33-RELATED"/>
    <property type="match status" value="1"/>
</dbReference>
<evidence type="ECO:0000256" key="3">
    <source>
        <dbReference type="ARBA" id="ARBA00022989"/>
    </source>
</evidence>
<evidence type="ECO:0000256" key="1">
    <source>
        <dbReference type="ARBA" id="ARBA00004141"/>
    </source>
</evidence>
<gene>
    <name evidence="8" type="ORF">PRK78_001838</name>
</gene>
<evidence type="ECO:0000256" key="7">
    <source>
        <dbReference type="SAM" id="Phobius"/>
    </source>
</evidence>
<name>A0AAF0IFW7_9EURO</name>
<keyword evidence="2 7" id="KW-0812">Transmembrane</keyword>
<protein>
    <recommendedName>
        <fullName evidence="10">Autophagy-related protein 33</fullName>
    </recommendedName>
</protein>
<sequence>MACPITVAKFVGTISLGLLTGLSYSTYAISIPSLQLLPTANSAAQPLKEIQLRTRRRVLTLSNLTIISFITAFTLSSPRRRHPYLIWTSLTALIAGLGLECWFNRKDVSWGYPCMASLCCGRSSASSPSSSWSPCTLDCSSWIATHLGYRRNQNQTDRRQEEEESNGNGSEIEILEEAEAMPTPTTGDQSVAPAEPAVDVNGESVKEDMERERRLQKMRTWILGVGFSMGVVGIWGDGA</sequence>
<keyword evidence="4 7" id="KW-0472">Membrane</keyword>
<dbReference type="EMBL" id="CP120627">
    <property type="protein sequence ID" value="WEW56395.1"/>
    <property type="molecule type" value="Genomic_DNA"/>
</dbReference>
<evidence type="ECO:0000256" key="5">
    <source>
        <dbReference type="ARBA" id="ARBA00038013"/>
    </source>
</evidence>
<keyword evidence="3 7" id="KW-1133">Transmembrane helix</keyword>
<dbReference type="GO" id="GO:0000422">
    <property type="term" value="P:autophagy of mitochondrion"/>
    <property type="evidence" value="ECO:0007669"/>
    <property type="project" value="TreeGrafter"/>
</dbReference>
<proteinExistence type="inferred from homology"/>
<evidence type="ECO:0000256" key="4">
    <source>
        <dbReference type="ARBA" id="ARBA00023136"/>
    </source>
</evidence>
<feature type="transmembrane region" description="Helical" evidence="7">
    <location>
        <begin position="58"/>
        <end position="78"/>
    </location>
</feature>
<comment type="similarity">
    <text evidence="5">Belongs to the ATG33 family.</text>
</comment>
<dbReference type="GO" id="GO:0016236">
    <property type="term" value="P:macroautophagy"/>
    <property type="evidence" value="ECO:0007669"/>
    <property type="project" value="TreeGrafter"/>
</dbReference>
<organism evidence="8 9">
    <name type="scientific">Emydomyces testavorans</name>
    <dbReference type="NCBI Taxonomy" id="2070801"/>
    <lineage>
        <taxon>Eukaryota</taxon>
        <taxon>Fungi</taxon>
        <taxon>Dikarya</taxon>
        <taxon>Ascomycota</taxon>
        <taxon>Pezizomycotina</taxon>
        <taxon>Eurotiomycetes</taxon>
        <taxon>Eurotiomycetidae</taxon>
        <taxon>Onygenales</taxon>
        <taxon>Nannizziopsiaceae</taxon>
        <taxon>Emydomyces</taxon>
    </lineage>
</organism>
<evidence type="ECO:0000313" key="9">
    <source>
        <dbReference type="Proteomes" id="UP001219355"/>
    </source>
</evidence>